<dbReference type="OrthoDB" id="1434354at2759"/>
<feature type="domain" description="CRAL-TRIO" evidence="1">
    <location>
        <begin position="67"/>
        <end position="230"/>
    </location>
</feature>
<organism evidence="2 3">
    <name type="scientific">Folsomia candida</name>
    <name type="common">Springtail</name>
    <dbReference type="NCBI Taxonomy" id="158441"/>
    <lineage>
        <taxon>Eukaryota</taxon>
        <taxon>Metazoa</taxon>
        <taxon>Ecdysozoa</taxon>
        <taxon>Arthropoda</taxon>
        <taxon>Hexapoda</taxon>
        <taxon>Collembola</taxon>
        <taxon>Entomobryomorpha</taxon>
        <taxon>Isotomoidea</taxon>
        <taxon>Isotomidae</taxon>
        <taxon>Proisotominae</taxon>
        <taxon>Folsomia</taxon>
    </lineage>
</organism>
<name>A0A226F0M8_FOLCA</name>
<sequence>MLPDHSVESQLLTEFREAIDDPQVDDAELRRFLRARNHDIGKAMEMLRKSLEWRKAVKFEEATTWKIPPEVQHAFPYFIDGLDKDGRIVFYFPIGRWEVRKMLANGYKTEMEKLIYSSMANLLKTIDDTAHEQFLIIIDLAGLTYWKVAHFETMQMVLQVFREYEQNFPERLDKALVINSPWVLNCIFPMVKPLLTGTTLQKVQIFDSCADKYLPAILDIIPISGLPSGFQEYNREIIQAQIITTN</sequence>
<dbReference type="InterPro" id="IPR051064">
    <property type="entry name" value="SEC14/CRAL-TRIO_domain"/>
</dbReference>
<accession>A0A226F0M8</accession>
<dbReference type="SUPFAM" id="SSF46938">
    <property type="entry name" value="CRAL/TRIO N-terminal domain"/>
    <property type="match status" value="1"/>
</dbReference>
<dbReference type="SMART" id="SM01100">
    <property type="entry name" value="CRAL_TRIO_N"/>
    <property type="match status" value="1"/>
</dbReference>
<protein>
    <submittedName>
        <fullName evidence="2">Sec14 cytosolic factor</fullName>
    </submittedName>
</protein>
<dbReference type="SUPFAM" id="SSF52087">
    <property type="entry name" value="CRAL/TRIO domain"/>
    <property type="match status" value="1"/>
</dbReference>
<dbReference type="PRINTS" id="PR00180">
    <property type="entry name" value="CRETINALDHBP"/>
</dbReference>
<dbReference type="InterPro" id="IPR036273">
    <property type="entry name" value="CRAL/TRIO_N_dom_sf"/>
</dbReference>
<reference evidence="2 3" key="1">
    <citation type="submission" date="2015-12" db="EMBL/GenBank/DDBJ databases">
        <title>The genome of Folsomia candida.</title>
        <authorList>
            <person name="Faddeeva A."/>
            <person name="Derks M.F."/>
            <person name="Anvar Y."/>
            <person name="Smit S."/>
            <person name="Van Straalen N."/>
            <person name="Roelofs D."/>
        </authorList>
    </citation>
    <scope>NUCLEOTIDE SEQUENCE [LARGE SCALE GENOMIC DNA]</scope>
    <source>
        <strain evidence="2 3">VU population</strain>
        <tissue evidence="2">Whole body</tissue>
    </source>
</reference>
<dbReference type="CDD" id="cd00170">
    <property type="entry name" value="SEC14"/>
    <property type="match status" value="1"/>
</dbReference>
<dbReference type="InterPro" id="IPR001251">
    <property type="entry name" value="CRAL-TRIO_dom"/>
</dbReference>
<dbReference type="PANTHER" id="PTHR23324:SF83">
    <property type="entry name" value="SEC14-LIKE PROTEIN 2"/>
    <property type="match status" value="1"/>
</dbReference>
<evidence type="ECO:0000313" key="2">
    <source>
        <dbReference type="EMBL" id="OXA63342.1"/>
    </source>
</evidence>
<dbReference type="GO" id="GO:0005737">
    <property type="term" value="C:cytoplasm"/>
    <property type="evidence" value="ECO:0007669"/>
    <property type="project" value="TreeGrafter"/>
</dbReference>
<dbReference type="AlphaFoldDB" id="A0A226F0M8"/>
<comment type="caution">
    <text evidence="2">The sequence shown here is derived from an EMBL/GenBank/DDBJ whole genome shotgun (WGS) entry which is preliminary data.</text>
</comment>
<dbReference type="PANTHER" id="PTHR23324">
    <property type="entry name" value="SEC14 RELATED PROTEIN"/>
    <property type="match status" value="1"/>
</dbReference>
<dbReference type="InterPro" id="IPR011074">
    <property type="entry name" value="CRAL/TRIO_N_dom"/>
</dbReference>
<dbReference type="EMBL" id="LNIX01000001">
    <property type="protein sequence ID" value="OXA63342.1"/>
    <property type="molecule type" value="Genomic_DNA"/>
</dbReference>
<dbReference type="Pfam" id="PF00650">
    <property type="entry name" value="CRAL_TRIO"/>
    <property type="match status" value="1"/>
</dbReference>
<evidence type="ECO:0000313" key="3">
    <source>
        <dbReference type="Proteomes" id="UP000198287"/>
    </source>
</evidence>
<dbReference type="SMART" id="SM00516">
    <property type="entry name" value="SEC14"/>
    <property type="match status" value="1"/>
</dbReference>
<dbReference type="InterPro" id="IPR036865">
    <property type="entry name" value="CRAL-TRIO_dom_sf"/>
</dbReference>
<gene>
    <name evidence="2" type="ORF">Fcan01_02640</name>
</gene>
<dbReference type="Gene3D" id="3.40.525.10">
    <property type="entry name" value="CRAL-TRIO lipid binding domain"/>
    <property type="match status" value="1"/>
</dbReference>
<evidence type="ECO:0000259" key="1">
    <source>
        <dbReference type="PROSITE" id="PS50191"/>
    </source>
</evidence>
<keyword evidence="3" id="KW-1185">Reference proteome</keyword>
<dbReference type="OMA" id="RCFFIDA"/>
<dbReference type="PROSITE" id="PS50191">
    <property type="entry name" value="CRAL_TRIO"/>
    <property type="match status" value="1"/>
</dbReference>
<dbReference type="Proteomes" id="UP000198287">
    <property type="component" value="Unassembled WGS sequence"/>
</dbReference>
<proteinExistence type="predicted"/>